<feature type="compositionally biased region" description="Basic and acidic residues" evidence="1">
    <location>
        <begin position="22"/>
        <end position="33"/>
    </location>
</feature>
<dbReference type="EMBL" id="KQ235353">
    <property type="protein sequence ID" value="KNA00136.1"/>
    <property type="molecule type" value="Genomic_DNA"/>
</dbReference>
<feature type="region of interest" description="Disordered" evidence="1">
    <location>
        <begin position="489"/>
        <end position="533"/>
    </location>
</feature>
<organism evidence="3 4">
    <name type="scientific">Plasmodium vivax North Korean</name>
    <dbReference type="NCBI Taxonomy" id="1035514"/>
    <lineage>
        <taxon>Eukaryota</taxon>
        <taxon>Sar</taxon>
        <taxon>Alveolata</taxon>
        <taxon>Apicomplexa</taxon>
        <taxon>Aconoidasida</taxon>
        <taxon>Haemosporida</taxon>
        <taxon>Plasmodiidae</taxon>
        <taxon>Plasmodium</taxon>
        <taxon>Plasmodium (Plasmodium)</taxon>
    </lineage>
</organism>
<feature type="transmembrane region" description="Helical" evidence="2">
    <location>
        <begin position="377"/>
        <end position="395"/>
    </location>
</feature>
<keyword evidence="2" id="KW-1133">Transmembrane helix</keyword>
<evidence type="ECO:0000256" key="2">
    <source>
        <dbReference type="SAM" id="Phobius"/>
    </source>
</evidence>
<evidence type="ECO:0000313" key="4">
    <source>
        <dbReference type="Proteomes" id="UP000053239"/>
    </source>
</evidence>
<feature type="transmembrane region" description="Helical" evidence="2">
    <location>
        <begin position="55"/>
        <end position="74"/>
    </location>
</feature>
<evidence type="ECO:0000313" key="3">
    <source>
        <dbReference type="EMBL" id="KNA00136.1"/>
    </source>
</evidence>
<keyword evidence="2" id="KW-0812">Transmembrane</keyword>
<keyword evidence="2" id="KW-0472">Membrane</keyword>
<accession>A0A0J9TVW6</accession>
<reference evidence="3 4" key="1">
    <citation type="submission" date="2011-09" db="EMBL/GenBank/DDBJ databases">
        <title>The Genome Sequence of Plasmodium vivax North Korean.</title>
        <authorList>
            <consortium name="The Broad Institute Genome Sequencing Platform"/>
            <consortium name="The Broad Institute Genome Sequencing Center for Infectious Disease"/>
            <person name="Neafsey D."/>
            <person name="Carlton J."/>
            <person name="Barnwell J."/>
            <person name="Collins W."/>
            <person name="Escalante A."/>
            <person name="Mullikin J."/>
            <person name="Saul A."/>
            <person name="Guigo R."/>
            <person name="Camara F."/>
            <person name="Young S.K."/>
            <person name="Zeng Q."/>
            <person name="Gargeya S."/>
            <person name="Fitzgerald M."/>
            <person name="Haas B."/>
            <person name="Abouelleil A."/>
            <person name="Alvarado L."/>
            <person name="Arachchi H.M."/>
            <person name="Berlin A."/>
            <person name="Brown A."/>
            <person name="Chapman S.B."/>
            <person name="Chen Z."/>
            <person name="Dunbar C."/>
            <person name="Freedman E."/>
            <person name="Gearin G."/>
            <person name="Gellesch M."/>
            <person name="Goldberg J."/>
            <person name="Griggs A."/>
            <person name="Gujja S."/>
            <person name="Heiman D."/>
            <person name="Howarth C."/>
            <person name="Larson L."/>
            <person name="Lui A."/>
            <person name="MacDonald P.J.P."/>
            <person name="Montmayeur A."/>
            <person name="Murphy C."/>
            <person name="Neiman D."/>
            <person name="Pearson M."/>
            <person name="Priest M."/>
            <person name="Roberts A."/>
            <person name="Saif S."/>
            <person name="Shea T."/>
            <person name="Shenoy N."/>
            <person name="Sisk P."/>
            <person name="Stolte C."/>
            <person name="Sykes S."/>
            <person name="Wortman J."/>
            <person name="Nusbaum C."/>
            <person name="Birren B."/>
        </authorList>
    </citation>
    <scope>NUCLEOTIDE SEQUENCE [LARGE SCALE GENOMIC DNA]</scope>
    <source>
        <strain evidence="3 4">North Korean</strain>
    </source>
</reference>
<feature type="region of interest" description="Disordered" evidence="1">
    <location>
        <begin position="1"/>
        <end position="33"/>
    </location>
</feature>
<proteinExistence type="predicted"/>
<dbReference type="OrthoDB" id="372168at2759"/>
<dbReference type="AlphaFoldDB" id="A0A0J9TVW6"/>
<gene>
    <name evidence="3" type="ORF">PVNG_02132</name>
</gene>
<dbReference type="Proteomes" id="UP000053239">
    <property type="component" value="Unassembled WGS sequence"/>
</dbReference>
<protein>
    <submittedName>
        <fullName evidence="3">Uncharacterized protein</fullName>
    </submittedName>
</protein>
<feature type="region of interest" description="Disordered" evidence="1">
    <location>
        <begin position="176"/>
        <end position="205"/>
    </location>
</feature>
<feature type="compositionally biased region" description="Basic residues" evidence="1">
    <location>
        <begin position="524"/>
        <end position="533"/>
    </location>
</feature>
<name>A0A0J9TVW6_PLAVI</name>
<feature type="transmembrane region" description="Helical" evidence="2">
    <location>
        <begin position="427"/>
        <end position="445"/>
    </location>
</feature>
<sequence length="533" mass="60672">MGRASVGKASTGKASTGPPPTKRGDPPKSTEGKLKTHLDKLFEKKINYGDCLKNLSIFCVVLIYEVVTTIYSLLHTSINSYIKRTSGGRGRATNVDRLHQLDDANKLKYTDVHDSGSNTYKVLEFLTIYLPEIPSDLLKKEKWKYEKAKLEGANRKYIHERGNRFSCNVPYEHDPYGGRVKSDLSGDDQDDHIDSRHGNSRYPQRRSIPEEYLFLGNGNAGMSRYGAHARGDYAKGGYPRGSYFPGADNDVSRESFLTDSDYHVNGRSSAYLPPGIHSGMRSGVNSGMHSGMRSGMGSGMGSGMRTGLRNEDVRELNMIHELLFKIDETIDLKSNQSIYMLKRDLEKIRSTCLKKITDNEHVVKQNRSLRIQNIKFYFFKYMAIFFGFIISLLRYDLLVYFNFIKPELLFSIFSKYFLFLSSYNKNSLFIAVNVLLVAAYLCLYVRYNRRNYFKSLGKSDLNKLKIILLFTQIIFDEINQLHLRLLGGREREDPGQPSAPSESSGPSDREGECGWYGGDGDSRHSRHSRHSRR</sequence>
<evidence type="ECO:0000256" key="1">
    <source>
        <dbReference type="SAM" id="MobiDB-lite"/>
    </source>
</evidence>